<comment type="caution">
    <text evidence="1">The sequence shown here is derived from an EMBL/GenBank/DDBJ whole genome shotgun (WGS) entry which is preliminary data.</text>
</comment>
<keyword evidence="2" id="KW-1185">Reference proteome</keyword>
<gene>
    <name evidence="1" type="ORF">NE237_024654</name>
</gene>
<dbReference type="EMBL" id="JAMYWD010000010">
    <property type="protein sequence ID" value="KAJ4957543.1"/>
    <property type="molecule type" value="Genomic_DNA"/>
</dbReference>
<sequence length="168" mass="18383">MAKRLIPSLNRFFVEKIVLPSITNAGTLFPKKTSKLNSGKVVVVDPGARDRDGKLIPEKRDVGGDESGRLLRPRLSTMTNQLQNGGCMNQMLRGWNSSREIKGIGSGPELGCTPTEEISTEGGEEEFADTFAVIRKQQQESEKQKGSLAPRGGIRLAHWRGVAWGPKP</sequence>
<proteinExistence type="predicted"/>
<name>A0A9Q0K101_9MAGN</name>
<dbReference type="Proteomes" id="UP001141806">
    <property type="component" value="Unassembled WGS sequence"/>
</dbReference>
<evidence type="ECO:0000313" key="1">
    <source>
        <dbReference type="EMBL" id="KAJ4957543.1"/>
    </source>
</evidence>
<accession>A0A9Q0K101</accession>
<dbReference type="OrthoDB" id="184876at2759"/>
<organism evidence="1 2">
    <name type="scientific">Protea cynaroides</name>
    <dbReference type="NCBI Taxonomy" id="273540"/>
    <lineage>
        <taxon>Eukaryota</taxon>
        <taxon>Viridiplantae</taxon>
        <taxon>Streptophyta</taxon>
        <taxon>Embryophyta</taxon>
        <taxon>Tracheophyta</taxon>
        <taxon>Spermatophyta</taxon>
        <taxon>Magnoliopsida</taxon>
        <taxon>Proteales</taxon>
        <taxon>Proteaceae</taxon>
        <taxon>Protea</taxon>
    </lineage>
</organism>
<protein>
    <submittedName>
        <fullName evidence="1">Uncharacterized protein</fullName>
    </submittedName>
</protein>
<dbReference type="AlphaFoldDB" id="A0A9Q0K101"/>
<reference evidence="1" key="1">
    <citation type="journal article" date="2023" name="Plant J.">
        <title>The genome of the king protea, Protea cynaroides.</title>
        <authorList>
            <person name="Chang J."/>
            <person name="Duong T.A."/>
            <person name="Schoeman C."/>
            <person name="Ma X."/>
            <person name="Roodt D."/>
            <person name="Barker N."/>
            <person name="Li Z."/>
            <person name="Van de Peer Y."/>
            <person name="Mizrachi E."/>
        </authorList>
    </citation>
    <scope>NUCLEOTIDE SEQUENCE</scope>
    <source>
        <tissue evidence="1">Young leaves</tissue>
    </source>
</reference>
<evidence type="ECO:0000313" key="2">
    <source>
        <dbReference type="Proteomes" id="UP001141806"/>
    </source>
</evidence>